<dbReference type="PANTHER" id="PTHR47014:SF1">
    <property type="entry name" value="PLECKSTRIN HOMOLOGY DOMAIN-CONTAINING FAMILY S MEMBER 1"/>
    <property type="match status" value="1"/>
</dbReference>
<accession>A0AAN9CI02</accession>
<dbReference type="AlphaFoldDB" id="A0AAN9CI02"/>
<dbReference type="PROSITE" id="PS50003">
    <property type="entry name" value="PH_DOMAIN"/>
    <property type="match status" value="1"/>
</dbReference>
<organism evidence="3 4">
    <name type="scientific">Phoxinus phoxinus</name>
    <name type="common">Eurasian minnow</name>
    <dbReference type="NCBI Taxonomy" id="58324"/>
    <lineage>
        <taxon>Eukaryota</taxon>
        <taxon>Metazoa</taxon>
        <taxon>Chordata</taxon>
        <taxon>Craniata</taxon>
        <taxon>Vertebrata</taxon>
        <taxon>Euteleostomi</taxon>
        <taxon>Actinopterygii</taxon>
        <taxon>Neopterygii</taxon>
        <taxon>Teleostei</taxon>
        <taxon>Ostariophysi</taxon>
        <taxon>Cypriniformes</taxon>
        <taxon>Leuciscidae</taxon>
        <taxon>Phoxininae</taxon>
        <taxon>Phoxinus</taxon>
    </lineage>
</organism>
<dbReference type="InterPro" id="IPR042986">
    <property type="entry name" value="PLEKHS1"/>
</dbReference>
<feature type="compositionally biased region" description="Polar residues" evidence="1">
    <location>
        <begin position="158"/>
        <end position="178"/>
    </location>
</feature>
<proteinExistence type="predicted"/>
<dbReference type="InterPro" id="IPR036034">
    <property type="entry name" value="PDZ_sf"/>
</dbReference>
<evidence type="ECO:0000256" key="1">
    <source>
        <dbReference type="SAM" id="MobiDB-lite"/>
    </source>
</evidence>
<evidence type="ECO:0000313" key="4">
    <source>
        <dbReference type="Proteomes" id="UP001364617"/>
    </source>
</evidence>
<dbReference type="Gene3D" id="2.30.29.30">
    <property type="entry name" value="Pleckstrin-homology domain (PH domain)/Phosphotyrosine-binding domain (PTB)"/>
    <property type="match status" value="1"/>
</dbReference>
<protein>
    <recommendedName>
        <fullName evidence="2">PH domain-containing protein</fullName>
    </recommendedName>
</protein>
<comment type="caution">
    <text evidence="3">The sequence shown here is derived from an EMBL/GenBank/DDBJ whole genome shotgun (WGS) entry which is preliminary data.</text>
</comment>
<dbReference type="Pfam" id="PF00169">
    <property type="entry name" value="PH"/>
    <property type="match status" value="1"/>
</dbReference>
<evidence type="ECO:0000313" key="3">
    <source>
        <dbReference type="EMBL" id="KAK7134868.1"/>
    </source>
</evidence>
<reference evidence="3 4" key="1">
    <citation type="submission" date="2024-02" db="EMBL/GenBank/DDBJ databases">
        <title>Chromosome-level genome assembly of the Eurasian Minnow (Phoxinus phoxinus).</title>
        <authorList>
            <person name="Oriowo T.O."/>
            <person name="Martin S."/>
            <person name="Stange M."/>
            <person name="Chrysostomakis Y."/>
            <person name="Brown T."/>
            <person name="Winkler S."/>
            <person name="Kukowka S."/>
            <person name="Myers E.W."/>
            <person name="Bohne A."/>
        </authorList>
    </citation>
    <scope>NUCLEOTIDE SEQUENCE [LARGE SCALE GENOMIC DNA]</scope>
    <source>
        <strain evidence="3">ZFMK-TIS-60720</strain>
        <tissue evidence="3">Whole Organism</tissue>
    </source>
</reference>
<dbReference type="SMART" id="SM00233">
    <property type="entry name" value="PH"/>
    <property type="match status" value="1"/>
</dbReference>
<gene>
    <name evidence="3" type="ORF">R3I93_018089</name>
</gene>
<name>A0AAN9CI02_9TELE</name>
<dbReference type="InterPro" id="IPR011993">
    <property type="entry name" value="PH-like_dom_sf"/>
</dbReference>
<feature type="compositionally biased region" description="Polar residues" evidence="1">
    <location>
        <begin position="198"/>
        <end position="208"/>
    </location>
</feature>
<keyword evidence="4" id="KW-1185">Reference proteome</keyword>
<sequence>MSVLAVNVIQMSRHKSDSNTSCHNEAAEAHEVYSGYLYKSPPSSKIKMKTAWKRRFFVLAKTKDSSHELKYYRSIERGSHIKSIVVSTITLLHMRPQSHSAFQWICKNFRCSSSYVLFMKAEDREEKVQREYFFIGDTSEEVERWFNALSGVMKNIKSESQTEPQMKAESNSSDQNLCDTEEPKVDSRPPVPPRKKSASNVTTQHGPCSQPPKNSPSATEVYKEMKKDETLDEDSKEDMSLRQSVTGSFEGSLLDCVTKAFNSLKQQTESTEADSETHTIVEKEICVSHHELKSLIFTEEGGKPCVSECQQIQNSCLFQKGDQILAVNDLLTDTVEEMHRYLKRLSKDEVKLTIRRLSSSSPLHSEPC</sequence>
<dbReference type="EMBL" id="JAYKXH010000019">
    <property type="protein sequence ID" value="KAK7134868.1"/>
    <property type="molecule type" value="Genomic_DNA"/>
</dbReference>
<evidence type="ECO:0000259" key="2">
    <source>
        <dbReference type="PROSITE" id="PS50003"/>
    </source>
</evidence>
<feature type="domain" description="PH" evidence="2">
    <location>
        <begin position="30"/>
        <end position="154"/>
    </location>
</feature>
<dbReference type="InterPro" id="IPR001849">
    <property type="entry name" value="PH_domain"/>
</dbReference>
<feature type="region of interest" description="Disordered" evidence="1">
    <location>
        <begin position="158"/>
        <end position="238"/>
    </location>
</feature>
<dbReference type="Proteomes" id="UP001364617">
    <property type="component" value="Unassembled WGS sequence"/>
</dbReference>
<dbReference type="SUPFAM" id="SSF50156">
    <property type="entry name" value="PDZ domain-like"/>
    <property type="match status" value="1"/>
</dbReference>
<dbReference type="SUPFAM" id="SSF50729">
    <property type="entry name" value="PH domain-like"/>
    <property type="match status" value="1"/>
</dbReference>
<dbReference type="PANTHER" id="PTHR47014">
    <property type="entry name" value="PLECKSTRIN HOMOLOGY DOMAIN-CONTAINING FAMILY S MEMBER 1"/>
    <property type="match status" value="1"/>
</dbReference>